<reference evidence="3" key="2">
    <citation type="submission" date="2012-11" db="EMBL/GenBank/DDBJ databases">
        <authorList>
            <person name="Kuo A."/>
            <person name="Curtis B.A."/>
            <person name="Tanifuji G."/>
            <person name="Burki F."/>
            <person name="Gruber A."/>
            <person name="Irimia M."/>
            <person name="Maruyama S."/>
            <person name="Arias M.C."/>
            <person name="Ball S.G."/>
            <person name="Gile G.H."/>
            <person name="Hirakawa Y."/>
            <person name="Hopkins J.F."/>
            <person name="Rensing S.A."/>
            <person name="Schmutz J."/>
            <person name="Symeonidi A."/>
            <person name="Elias M."/>
            <person name="Eveleigh R.J."/>
            <person name="Herman E.K."/>
            <person name="Klute M.J."/>
            <person name="Nakayama T."/>
            <person name="Obornik M."/>
            <person name="Reyes-Prieto A."/>
            <person name="Armbrust E.V."/>
            <person name="Aves S.J."/>
            <person name="Beiko R.G."/>
            <person name="Coutinho P."/>
            <person name="Dacks J.B."/>
            <person name="Durnford D.G."/>
            <person name="Fast N.M."/>
            <person name="Green B.R."/>
            <person name="Grisdale C."/>
            <person name="Hempe F."/>
            <person name="Henrissat B."/>
            <person name="Hoppner M.P."/>
            <person name="Ishida K.-I."/>
            <person name="Kim E."/>
            <person name="Koreny L."/>
            <person name="Kroth P.G."/>
            <person name="Liu Y."/>
            <person name="Malik S.-B."/>
            <person name="Maier U.G."/>
            <person name="McRose D."/>
            <person name="Mock T."/>
            <person name="Neilson J.A."/>
            <person name="Onodera N.T."/>
            <person name="Poole A.M."/>
            <person name="Pritham E.J."/>
            <person name="Richards T.A."/>
            <person name="Rocap G."/>
            <person name="Roy S.W."/>
            <person name="Sarai C."/>
            <person name="Schaack S."/>
            <person name="Shirato S."/>
            <person name="Slamovits C.H."/>
            <person name="Spencer D.F."/>
            <person name="Suzuki S."/>
            <person name="Worden A.Z."/>
            <person name="Zauner S."/>
            <person name="Barry K."/>
            <person name="Bell C."/>
            <person name="Bharti A.K."/>
            <person name="Crow J.A."/>
            <person name="Grimwood J."/>
            <person name="Kramer R."/>
            <person name="Lindquist E."/>
            <person name="Lucas S."/>
            <person name="Salamov A."/>
            <person name="McFadden G.I."/>
            <person name="Lane C.E."/>
            <person name="Keeling P.J."/>
            <person name="Gray M.W."/>
            <person name="Grigoriev I.V."/>
            <person name="Archibald J.M."/>
        </authorList>
    </citation>
    <scope>NUCLEOTIDE SEQUENCE</scope>
    <source>
        <strain evidence="3">CCMP2712</strain>
    </source>
</reference>
<gene>
    <name evidence="1" type="ORF">GUITHDRAFT_150731</name>
</gene>
<dbReference type="EMBL" id="JH992973">
    <property type="protein sequence ID" value="EKX52248.1"/>
    <property type="molecule type" value="Genomic_DNA"/>
</dbReference>
<dbReference type="HOGENOM" id="CLU_1221670_0_0_1"/>
<reference evidence="1 3" key="1">
    <citation type="journal article" date="2012" name="Nature">
        <title>Algal genomes reveal evolutionary mosaicism and the fate of nucleomorphs.</title>
        <authorList>
            <consortium name="DOE Joint Genome Institute"/>
            <person name="Curtis B.A."/>
            <person name="Tanifuji G."/>
            <person name="Burki F."/>
            <person name="Gruber A."/>
            <person name="Irimia M."/>
            <person name="Maruyama S."/>
            <person name="Arias M.C."/>
            <person name="Ball S.G."/>
            <person name="Gile G.H."/>
            <person name="Hirakawa Y."/>
            <person name="Hopkins J.F."/>
            <person name="Kuo A."/>
            <person name="Rensing S.A."/>
            <person name="Schmutz J."/>
            <person name="Symeonidi A."/>
            <person name="Elias M."/>
            <person name="Eveleigh R.J."/>
            <person name="Herman E.K."/>
            <person name="Klute M.J."/>
            <person name="Nakayama T."/>
            <person name="Obornik M."/>
            <person name="Reyes-Prieto A."/>
            <person name="Armbrust E.V."/>
            <person name="Aves S.J."/>
            <person name="Beiko R.G."/>
            <person name="Coutinho P."/>
            <person name="Dacks J.B."/>
            <person name="Durnford D.G."/>
            <person name="Fast N.M."/>
            <person name="Green B.R."/>
            <person name="Grisdale C.J."/>
            <person name="Hempel F."/>
            <person name="Henrissat B."/>
            <person name="Hoppner M.P."/>
            <person name="Ishida K."/>
            <person name="Kim E."/>
            <person name="Koreny L."/>
            <person name="Kroth P.G."/>
            <person name="Liu Y."/>
            <person name="Malik S.B."/>
            <person name="Maier U.G."/>
            <person name="McRose D."/>
            <person name="Mock T."/>
            <person name="Neilson J.A."/>
            <person name="Onodera N.T."/>
            <person name="Poole A.M."/>
            <person name="Pritham E.J."/>
            <person name="Richards T.A."/>
            <person name="Rocap G."/>
            <person name="Roy S.W."/>
            <person name="Sarai C."/>
            <person name="Schaack S."/>
            <person name="Shirato S."/>
            <person name="Slamovits C.H."/>
            <person name="Spencer D.F."/>
            <person name="Suzuki S."/>
            <person name="Worden A.Z."/>
            <person name="Zauner S."/>
            <person name="Barry K."/>
            <person name="Bell C."/>
            <person name="Bharti A.K."/>
            <person name="Crow J.A."/>
            <person name="Grimwood J."/>
            <person name="Kramer R."/>
            <person name="Lindquist E."/>
            <person name="Lucas S."/>
            <person name="Salamov A."/>
            <person name="McFadden G.I."/>
            <person name="Lane C.E."/>
            <person name="Keeling P.J."/>
            <person name="Gray M.W."/>
            <person name="Grigoriev I.V."/>
            <person name="Archibald J.M."/>
        </authorList>
    </citation>
    <scope>NUCLEOTIDE SEQUENCE</scope>
    <source>
        <strain evidence="1 3">CCMP2712</strain>
    </source>
</reference>
<dbReference type="RefSeq" id="XP_005839228.1">
    <property type="nucleotide sequence ID" value="XM_005839171.1"/>
</dbReference>
<dbReference type="Proteomes" id="UP000011087">
    <property type="component" value="Unassembled WGS sequence"/>
</dbReference>
<accession>L1JVX0</accession>
<evidence type="ECO:0000313" key="3">
    <source>
        <dbReference type="Proteomes" id="UP000011087"/>
    </source>
</evidence>
<reference evidence="2" key="3">
    <citation type="submission" date="2015-06" db="UniProtKB">
        <authorList>
            <consortium name="EnsemblProtists"/>
        </authorList>
    </citation>
    <scope>IDENTIFICATION</scope>
</reference>
<dbReference type="PaxDb" id="55529-EKX52248"/>
<proteinExistence type="predicted"/>
<evidence type="ECO:0000313" key="2">
    <source>
        <dbReference type="EnsemblProtists" id="EKX52248"/>
    </source>
</evidence>
<protein>
    <submittedName>
        <fullName evidence="1 2">Uncharacterized protein</fullName>
    </submittedName>
</protein>
<dbReference type="EnsemblProtists" id="EKX52248">
    <property type="protein sequence ID" value="EKX52248"/>
    <property type="gene ID" value="GUITHDRAFT_150731"/>
</dbReference>
<dbReference type="GeneID" id="17308850"/>
<keyword evidence="3" id="KW-1185">Reference proteome</keyword>
<dbReference type="AlphaFoldDB" id="L1JVX0"/>
<organism evidence="1">
    <name type="scientific">Guillardia theta (strain CCMP2712)</name>
    <name type="common">Cryptophyte</name>
    <dbReference type="NCBI Taxonomy" id="905079"/>
    <lineage>
        <taxon>Eukaryota</taxon>
        <taxon>Cryptophyceae</taxon>
        <taxon>Pyrenomonadales</taxon>
        <taxon>Geminigeraceae</taxon>
        <taxon>Guillardia</taxon>
    </lineage>
</organism>
<dbReference type="KEGG" id="gtt:GUITHDRAFT_150731"/>
<name>L1JVX0_GUITC</name>
<sequence>MSSMALFARTCHLTSDSCSFLQIQLSSVQPDLIYPVEEEWNLGIFDARYNFPGFMEALARIAHLKKFGMFAICDQLNKLLHTQILPYATGDDVDSTRELLQRPSVKNILFNQRSGIRKFYHKRLNLENDVSTNARSMTLYAYIAALRAADQLDEELTPQSVKEIWLATISYEVPPDLISEDDKKMEIALCEFEEIIVRSVLHKSKVNEDGLPQQLDLFIKRFLRYNV</sequence>
<evidence type="ECO:0000313" key="1">
    <source>
        <dbReference type="EMBL" id="EKX52248.1"/>
    </source>
</evidence>